<protein>
    <submittedName>
        <fullName evidence="2">Uncharacterized protein</fullName>
    </submittedName>
</protein>
<comment type="caution">
    <text evidence="2">The sequence shown here is derived from an EMBL/GenBank/DDBJ whole genome shotgun (WGS) entry which is preliminary data.</text>
</comment>
<evidence type="ECO:0000313" key="2">
    <source>
        <dbReference type="EMBL" id="KAG5206584.1"/>
    </source>
</evidence>
<sequence length="303" mass="32188">MRIRISLFPKILDSTFPIASEEPGPGAFRCPGSPPPTTPPQPRNRNGASQSRGRPCGLRGSRLLWAEARARRSLGHHPPHNLIPPGAAAAGALSLRRESRRPAEARPGPELPFPPQAPRERRRGSRSSAFSWKTAALRPGPRSASTALTTDPGHPRGSAALAPGQVIDPRGNSVRCLRRHREGKRSYCGSPSGEWKPRGPASSAQPRRLPPAAAPRAGSLRPPQPPPSSAAAAAGKGAEETASLPLPTTQAQQRESNRSGKSDLCKESGPRAKRRGATRWGRGYGGPEVSRVRPTRTPANLGL</sequence>
<gene>
    <name evidence="2" type="ORF">JEQ12_018157</name>
</gene>
<feature type="compositionally biased region" description="Low complexity" evidence="1">
    <location>
        <begin position="84"/>
        <end position="94"/>
    </location>
</feature>
<feature type="compositionally biased region" description="Basic and acidic residues" evidence="1">
    <location>
        <begin position="95"/>
        <end position="104"/>
    </location>
</feature>
<feature type="compositionally biased region" description="Pro residues" evidence="1">
    <location>
        <begin position="32"/>
        <end position="42"/>
    </location>
</feature>
<evidence type="ECO:0000256" key="1">
    <source>
        <dbReference type="SAM" id="MobiDB-lite"/>
    </source>
</evidence>
<dbReference type="Proteomes" id="UP000664991">
    <property type="component" value="Unassembled WGS sequence"/>
</dbReference>
<organism evidence="2 3">
    <name type="scientific">Ovis aries</name>
    <name type="common">Sheep</name>
    <dbReference type="NCBI Taxonomy" id="9940"/>
    <lineage>
        <taxon>Eukaryota</taxon>
        <taxon>Metazoa</taxon>
        <taxon>Chordata</taxon>
        <taxon>Craniata</taxon>
        <taxon>Vertebrata</taxon>
        <taxon>Euteleostomi</taxon>
        <taxon>Mammalia</taxon>
        <taxon>Eutheria</taxon>
        <taxon>Laurasiatheria</taxon>
        <taxon>Artiodactyla</taxon>
        <taxon>Ruminantia</taxon>
        <taxon>Pecora</taxon>
        <taxon>Bovidae</taxon>
        <taxon>Caprinae</taxon>
        <taxon>Ovis</taxon>
    </lineage>
</organism>
<dbReference type="AlphaFoldDB" id="A0A836AEG8"/>
<reference evidence="2 3" key="1">
    <citation type="submission" date="2020-12" db="EMBL/GenBank/DDBJ databases">
        <title>De novo assembly of Tibetan sheep genome.</title>
        <authorList>
            <person name="Li X."/>
        </authorList>
    </citation>
    <scope>NUCLEOTIDE SEQUENCE [LARGE SCALE GENOMIC DNA]</scope>
    <source>
        <tissue evidence="2">Heart</tissue>
    </source>
</reference>
<proteinExistence type="predicted"/>
<feature type="region of interest" description="Disordered" evidence="1">
    <location>
        <begin position="16"/>
        <end position="58"/>
    </location>
</feature>
<dbReference type="EMBL" id="JAEMGP010000007">
    <property type="protein sequence ID" value="KAG5206584.1"/>
    <property type="molecule type" value="Genomic_DNA"/>
</dbReference>
<name>A0A836AEG8_SHEEP</name>
<feature type="compositionally biased region" description="Basic and acidic residues" evidence="1">
    <location>
        <begin position="255"/>
        <end position="270"/>
    </location>
</feature>
<feature type="region of interest" description="Disordered" evidence="1">
    <location>
        <begin position="76"/>
        <end position="303"/>
    </location>
</feature>
<evidence type="ECO:0000313" key="3">
    <source>
        <dbReference type="Proteomes" id="UP000664991"/>
    </source>
</evidence>
<accession>A0A836AEG8</accession>